<sequence>MTRYLTSLSLPPFSQRMENFEESGFLYIDDHTKGCKCPPGFKGDGVRKCEDVDECKEKLACQCPECKCRNTWGSYDCSCRNGLLYMHEHDTCIGNIGSTVTSWSVVKITILVLAITGITGFAVYKYRIRRYMDSEIRAIMAQYMPLDNQGETSNHVARGGI</sequence>
<reference evidence="6 7" key="2">
    <citation type="journal article" date="2009" name="PLoS ONE">
        <title>An integrated genetic and cytogenetic map of the cucumber genome.</title>
        <authorList>
            <person name="Ren Y."/>
            <person name="Zhang Z."/>
            <person name="Liu J."/>
            <person name="Staub J.E."/>
            <person name="Han Y."/>
            <person name="Cheng Z."/>
            <person name="Li X."/>
            <person name="Lu J."/>
            <person name="Miao H."/>
            <person name="Kang H."/>
            <person name="Xie B."/>
            <person name="Gu X."/>
            <person name="Wang X."/>
            <person name="Du Y."/>
            <person name="Jin W."/>
            <person name="Huang S."/>
        </authorList>
    </citation>
    <scope>NUCLEOTIDE SEQUENCE [LARGE SCALE GENOMIC DNA]</scope>
    <source>
        <strain evidence="7">cv. 9930</strain>
    </source>
</reference>
<proteinExistence type="predicted"/>
<dbReference type="Proteomes" id="UP000029981">
    <property type="component" value="Chromosome 3"/>
</dbReference>
<organism evidence="6 7">
    <name type="scientific">Cucumis sativus</name>
    <name type="common">Cucumber</name>
    <dbReference type="NCBI Taxonomy" id="3659"/>
    <lineage>
        <taxon>Eukaryota</taxon>
        <taxon>Viridiplantae</taxon>
        <taxon>Streptophyta</taxon>
        <taxon>Embryophyta</taxon>
        <taxon>Tracheophyta</taxon>
        <taxon>Spermatophyta</taxon>
        <taxon>Magnoliopsida</taxon>
        <taxon>eudicotyledons</taxon>
        <taxon>Gunneridae</taxon>
        <taxon>Pentapetalae</taxon>
        <taxon>rosids</taxon>
        <taxon>fabids</taxon>
        <taxon>Cucurbitales</taxon>
        <taxon>Cucurbitaceae</taxon>
        <taxon>Benincaseae</taxon>
        <taxon>Cucumis</taxon>
    </lineage>
</organism>
<evidence type="ECO:0000256" key="3">
    <source>
        <dbReference type="ARBA" id="ARBA00023157"/>
    </source>
</evidence>
<dbReference type="InterPro" id="IPR050751">
    <property type="entry name" value="ECM_structural_protein"/>
</dbReference>
<dbReference type="AlphaFoldDB" id="A0A0A0L9P6"/>
<gene>
    <name evidence="6" type="ORF">Csa_3G728020</name>
</gene>
<protein>
    <recommendedName>
        <fullName evidence="5">EGF-like calcium-binding domain-containing protein</fullName>
    </recommendedName>
</protein>
<keyword evidence="2" id="KW-0677">Repeat</keyword>
<evidence type="ECO:0000259" key="5">
    <source>
        <dbReference type="SMART" id="SM00179"/>
    </source>
</evidence>
<dbReference type="OMA" id="QRMENFE"/>
<dbReference type="InterPro" id="IPR009030">
    <property type="entry name" value="Growth_fac_rcpt_cys_sf"/>
</dbReference>
<dbReference type="InterPro" id="IPR001881">
    <property type="entry name" value="EGF-like_Ca-bd_dom"/>
</dbReference>
<evidence type="ECO:0000256" key="2">
    <source>
        <dbReference type="ARBA" id="ARBA00022737"/>
    </source>
</evidence>
<evidence type="ECO:0000256" key="1">
    <source>
        <dbReference type="ARBA" id="ARBA00022536"/>
    </source>
</evidence>
<dbReference type="FunFam" id="2.10.25.10:FF:000546">
    <property type="entry name" value="Vacuolar-sorting receptor 1"/>
    <property type="match status" value="1"/>
</dbReference>
<dbReference type="Gene3D" id="2.10.25.10">
    <property type="entry name" value="Laminin"/>
    <property type="match status" value="2"/>
</dbReference>
<evidence type="ECO:0000256" key="4">
    <source>
        <dbReference type="SAM" id="Phobius"/>
    </source>
</evidence>
<keyword evidence="3" id="KW-1015">Disulfide bond</keyword>
<evidence type="ECO:0000313" key="7">
    <source>
        <dbReference type="Proteomes" id="UP000029981"/>
    </source>
</evidence>
<keyword evidence="4" id="KW-1133">Transmembrane helix</keyword>
<keyword evidence="4" id="KW-0472">Membrane</keyword>
<dbReference type="InterPro" id="IPR018097">
    <property type="entry name" value="EGF_Ca-bd_CS"/>
</dbReference>
<dbReference type="PANTHER" id="PTHR24034">
    <property type="entry name" value="EGF-LIKE DOMAIN-CONTAINING PROTEIN"/>
    <property type="match status" value="1"/>
</dbReference>
<dbReference type="SMART" id="SM00179">
    <property type="entry name" value="EGF_CA"/>
    <property type="match status" value="1"/>
</dbReference>
<dbReference type="SUPFAM" id="SSF57184">
    <property type="entry name" value="Growth factor receptor domain"/>
    <property type="match status" value="1"/>
</dbReference>
<dbReference type="InterPro" id="IPR026823">
    <property type="entry name" value="cEGF"/>
</dbReference>
<reference evidence="6 7" key="3">
    <citation type="journal article" date="2010" name="BMC Genomics">
        <title>Transcriptome sequencing and comparative analysis of cucumber flowers with different sex types.</title>
        <authorList>
            <person name="Guo S."/>
            <person name="Zheng Y."/>
            <person name="Joung J.G."/>
            <person name="Liu S."/>
            <person name="Zhang Z."/>
            <person name="Crasta O.R."/>
            <person name="Sobral B.W."/>
            <person name="Xu Y."/>
            <person name="Huang S."/>
            <person name="Fei Z."/>
        </authorList>
    </citation>
    <scope>NUCLEOTIDE SEQUENCE [LARGE SCALE GENOMIC DNA]</scope>
    <source>
        <strain evidence="7">cv. 9930</strain>
    </source>
</reference>
<keyword evidence="1" id="KW-0245">EGF-like domain</keyword>
<reference evidence="6 7" key="4">
    <citation type="journal article" date="2011" name="BMC Genomics">
        <title>RNA-Seq improves annotation of protein-coding genes in the cucumber genome.</title>
        <authorList>
            <person name="Li Z."/>
            <person name="Zhang Z."/>
            <person name="Yan P."/>
            <person name="Huang S."/>
            <person name="Fei Z."/>
            <person name="Lin K."/>
        </authorList>
    </citation>
    <scope>NUCLEOTIDE SEQUENCE [LARGE SCALE GENOMIC DNA]</scope>
    <source>
        <strain evidence="7">cv. 9930</strain>
    </source>
</reference>
<reference evidence="6 7" key="1">
    <citation type="journal article" date="2009" name="Nat. Genet.">
        <title>The genome of the cucumber, Cucumis sativus L.</title>
        <authorList>
            <person name="Huang S."/>
            <person name="Li R."/>
            <person name="Zhang Z."/>
            <person name="Li L."/>
            <person name="Gu X."/>
            <person name="Fan W."/>
            <person name="Lucas W.J."/>
            <person name="Wang X."/>
            <person name="Xie B."/>
            <person name="Ni P."/>
            <person name="Ren Y."/>
            <person name="Zhu H."/>
            <person name="Li J."/>
            <person name="Lin K."/>
            <person name="Jin W."/>
            <person name="Fei Z."/>
            <person name="Li G."/>
            <person name="Staub J."/>
            <person name="Kilian A."/>
            <person name="van der Vossen E.A."/>
            <person name="Wu Y."/>
            <person name="Guo J."/>
            <person name="He J."/>
            <person name="Jia Z."/>
            <person name="Ren Y."/>
            <person name="Tian G."/>
            <person name="Lu Y."/>
            <person name="Ruan J."/>
            <person name="Qian W."/>
            <person name="Wang M."/>
            <person name="Huang Q."/>
            <person name="Li B."/>
            <person name="Xuan Z."/>
            <person name="Cao J."/>
            <person name="Asan"/>
            <person name="Wu Z."/>
            <person name="Zhang J."/>
            <person name="Cai Q."/>
            <person name="Bai Y."/>
            <person name="Zhao B."/>
            <person name="Han Y."/>
            <person name="Li Y."/>
            <person name="Li X."/>
            <person name="Wang S."/>
            <person name="Shi Q."/>
            <person name="Liu S."/>
            <person name="Cho W.K."/>
            <person name="Kim J.Y."/>
            <person name="Xu Y."/>
            <person name="Heller-Uszynska K."/>
            <person name="Miao H."/>
            <person name="Cheng Z."/>
            <person name="Zhang S."/>
            <person name="Wu J."/>
            <person name="Yang Y."/>
            <person name="Kang H."/>
            <person name="Li M."/>
            <person name="Liang H."/>
            <person name="Ren X."/>
            <person name="Shi Z."/>
            <person name="Wen M."/>
            <person name="Jian M."/>
            <person name="Yang H."/>
            <person name="Zhang G."/>
            <person name="Yang Z."/>
            <person name="Chen R."/>
            <person name="Liu S."/>
            <person name="Li J."/>
            <person name="Ma L."/>
            <person name="Liu H."/>
            <person name="Zhou Y."/>
            <person name="Zhao J."/>
            <person name="Fang X."/>
            <person name="Li G."/>
            <person name="Fang L."/>
            <person name="Li Y."/>
            <person name="Liu D."/>
            <person name="Zheng H."/>
            <person name="Zhang Y."/>
            <person name="Qin N."/>
            <person name="Li Z."/>
            <person name="Yang G."/>
            <person name="Yang S."/>
            <person name="Bolund L."/>
            <person name="Kristiansen K."/>
            <person name="Zheng H."/>
            <person name="Li S."/>
            <person name="Zhang X."/>
            <person name="Yang H."/>
            <person name="Wang J."/>
            <person name="Sun R."/>
            <person name="Zhang B."/>
            <person name="Jiang S."/>
            <person name="Wang J."/>
            <person name="Du Y."/>
            <person name="Li S."/>
        </authorList>
    </citation>
    <scope>NUCLEOTIDE SEQUENCE [LARGE SCALE GENOMIC DNA]</scope>
    <source>
        <strain evidence="7">cv. 9930</strain>
    </source>
</reference>
<keyword evidence="4" id="KW-0812">Transmembrane</keyword>
<evidence type="ECO:0000313" key="6">
    <source>
        <dbReference type="EMBL" id="KGN58685.1"/>
    </source>
</evidence>
<dbReference type="CDD" id="cd00054">
    <property type="entry name" value="EGF_CA"/>
    <property type="match status" value="1"/>
</dbReference>
<feature type="transmembrane region" description="Helical" evidence="4">
    <location>
        <begin position="105"/>
        <end position="124"/>
    </location>
</feature>
<dbReference type="Pfam" id="PF12662">
    <property type="entry name" value="cEGF"/>
    <property type="match status" value="1"/>
</dbReference>
<dbReference type="STRING" id="3659.A0A0A0L9P6"/>
<dbReference type="PANTHER" id="PTHR24034:SF166">
    <property type="entry name" value="VACUOLAR-SORTING RECEPTOR 1"/>
    <property type="match status" value="1"/>
</dbReference>
<accession>A0A0A0L9P6</accession>
<dbReference type="Gramene" id="KGN58685">
    <property type="protein sequence ID" value="KGN58685"/>
    <property type="gene ID" value="Csa_3G728020"/>
</dbReference>
<dbReference type="EMBL" id="CM002924">
    <property type="protein sequence ID" value="KGN58685.1"/>
    <property type="molecule type" value="Genomic_DNA"/>
</dbReference>
<keyword evidence="7" id="KW-1185">Reference proteome</keyword>
<dbReference type="PROSITE" id="PS01187">
    <property type="entry name" value="EGF_CA"/>
    <property type="match status" value="1"/>
</dbReference>
<dbReference type="GO" id="GO:0005509">
    <property type="term" value="F:calcium ion binding"/>
    <property type="evidence" value="ECO:0007669"/>
    <property type="project" value="InterPro"/>
</dbReference>
<name>A0A0A0L9P6_CUCSA</name>
<feature type="domain" description="EGF-like calcium-binding" evidence="5">
    <location>
        <begin position="51"/>
        <end position="93"/>
    </location>
</feature>